<keyword evidence="2" id="KW-1185">Reference proteome</keyword>
<accession>A0A4Y7RAV5</accession>
<protein>
    <submittedName>
        <fullName evidence="1">Uncharacterized protein</fullName>
    </submittedName>
</protein>
<proteinExistence type="predicted"/>
<evidence type="ECO:0000313" key="2">
    <source>
        <dbReference type="Proteomes" id="UP000298324"/>
    </source>
</evidence>
<evidence type="ECO:0000313" key="1">
    <source>
        <dbReference type="EMBL" id="TEB05936.1"/>
    </source>
</evidence>
<dbReference type="AlphaFoldDB" id="A0A4Y7RAV5"/>
<comment type="caution">
    <text evidence="1">The sequence shown here is derived from an EMBL/GenBank/DDBJ whole genome shotgun (WGS) entry which is preliminary data.</text>
</comment>
<name>A0A4Y7RAV5_9FIRM</name>
<sequence>MSSSSGKQTLPGKPCIILIKQVSSNKWKHKEEKTWCRVADESVVARNPQPMKAGNRLEEKTEGTLHLVAMRTKEPKAFSTCEGTKTNQGMQAT</sequence>
<dbReference type="Proteomes" id="UP000298324">
    <property type="component" value="Unassembled WGS sequence"/>
</dbReference>
<reference evidence="1 2" key="1">
    <citation type="journal article" date="2018" name="Environ. Microbiol.">
        <title>Novel energy conservation strategies and behaviour of Pelotomaculum schinkii driving syntrophic propionate catabolism.</title>
        <authorList>
            <person name="Hidalgo-Ahumada C.A.P."/>
            <person name="Nobu M.K."/>
            <person name="Narihiro T."/>
            <person name="Tamaki H."/>
            <person name="Liu W.T."/>
            <person name="Kamagata Y."/>
            <person name="Stams A.J.M."/>
            <person name="Imachi H."/>
            <person name="Sousa D.Z."/>
        </authorList>
    </citation>
    <scope>NUCLEOTIDE SEQUENCE [LARGE SCALE GENOMIC DNA]</scope>
    <source>
        <strain evidence="1 2">HH</strain>
    </source>
</reference>
<organism evidence="1 2">
    <name type="scientific">Pelotomaculum schinkii</name>
    <dbReference type="NCBI Taxonomy" id="78350"/>
    <lineage>
        <taxon>Bacteria</taxon>
        <taxon>Bacillati</taxon>
        <taxon>Bacillota</taxon>
        <taxon>Clostridia</taxon>
        <taxon>Eubacteriales</taxon>
        <taxon>Desulfotomaculaceae</taxon>
        <taxon>Pelotomaculum</taxon>
    </lineage>
</organism>
<dbReference type="EMBL" id="QFGA01000002">
    <property type="protein sequence ID" value="TEB05936.1"/>
    <property type="molecule type" value="Genomic_DNA"/>
</dbReference>
<gene>
    <name evidence="1" type="ORF">Psch_02978</name>
</gene>